<evidence type="ECO:0000256" key="1">
    <source>
        <dbReference type="SAM" id="Phobius"/>
    </source>
</evidence>
<reference evidence="3" key="2">
    <citation type="submission" date="2019-12" db="EMBL/GenBank/DDBJ databases">
        <authorList>
            <person name="Studholme D.J."/>
            <person name="Sarris P."/>
        </authorList>
    </citation>
    <scope>NUCLEOTIDE SEQUENCE</scope>
    <source>
        <strain evidence="3">PFS-1207/04</strain>
        <tissue evidence="3">Leaf</tissue>
    </source>
</reference>
<proteinExistence type="predicted"/>
<dbReference type="AlphaFoldDB" id="A0A3N6Q331"/>
<dbReference type="Proteomes" id="UP000266723">
    <property type="component" value="Unassembled WGS sequence"/>
</dbReference>
<keyword evidence="1" id="KW-0472">Membrane</keyword>
<keyword evidence="1" id="KW-1133">Transmembrane helix</keyword>
<evidence type="ECO:0000313" key="3">
    <source>
        <dbReference type="EMBL" id="KAF3581794.1"/>
    </source>
</evidence>
<dbReference type="OrthoDB" id="1939306at2759"/>
<accession>A0A3N6Q331</accession>
<organism evidence="2">
    <name type="scientific">Brassica cretica</name>
    <name type="common">Mustard</name>
    <dbReference type="NCBI Taxonomy" id="69181"/>
    <lineage>
        <taxon>Eukaryota</taxon>
        <taxon>Viridiplantae</taxon>
        <taxon>Streptophyta</taxon>
        <taxon>Embryophyta</taxon>
        <taxon>Tracheophyta</taxon>
        <taxon>Spermatophyta</taxon>
        <taxon>Magnoliopsida</taxon>
        <taxon>eudicotyledons</taxon>
        <taxon>Gunneridae</taxon>
        <taxon>Pentapetalae</taxon>
        <taxon>rosids</taxon>
        <taxon>malvids</taxon>
        <taxon>Brassicales</taxon>
        <taxon>Brassicaceae</taxon>
        <taxon>Brassiceae</taxon>
        <taxon>Brassica</taxon>
    </lineage>
</organism>
<keyword evidence="4" id="KW-1185">Reference proteome</keyword>
<comment type="caution">
    <text evidence="2">The sequence shown here is derived from an EMBL/GenBank/DDBJ whole genome shotgun (WGS) entry which is preliminary data.</text>
</comment>
<feature type="transmembrane region" description="Helical" evidence="1">
    <location>
        <begin position="44"/>
        <end position="62"/>
    </location>
</feature>
<dbReference type="EMBL" id="QGKV02000649">
    <property type="protein sequence ID" value="KAF3581794.1"/>
    <property type="molecule type" value="Genomic_DNA"/>
</dbReference>
<gene>
    <name evidence="3" type="ORF">DY000_02031973</name>
    <name evidence="2" type="ORF">F2Q70_00010317</name>
</gene>
<sequence>MVLRERNTNLAYTEAREMIVELKERAMKPGIRERNTKVDIGVELWWPLVGAGLVAASAFVCYSKLRGGGFGNQSSREGVVADYDLRQ</sequence>
<dbReference type="EMBL" id="QGKY02000089">
    <property type="protein sequence ID" value="KAF2614793.1"/>
    <property type="molecule type" value="Genomic_DNA"/>
</dbReference>
<evidence type="ECO:0000313" key="4">
    <source>
        <dbReference type="Proteomes" id="UP000266723"/>
    </source>
</evidence>
<keyword evidence="1" id="KW-0812">Transmembrane</keyword>
<name>A0A3N6Q331_BRACR</name>
<evidence type="ECO:0000313" key="2">
    <source>
        <dbReference type="EMBL" id="KAF2614793.1"/>
    </source>
</evidence>
<protein>
    <submittedName>
        <fullName evidence="2">Uncharacterized protein</fullName>
    </submittedName>
</protein>
<reference evidence="3 4" key="3">
    <citation type="journal article" date="2020" name="BMC Genomics">
        <title>Intraspecific diversification of the crop wild relative Brassica cretica Lam. using demographic model selection.</title>
        <authorList>
            <person name="Kioukis A."/>
            <person name="Michalopoulou V.A."/>
            <person name="Briers L."/>
            <person name="Pirintsos S."/>
            <person name="Studholme D.J."/>
            <person name="Pavlidis P."/>
            <person name="Sarris P.F."/>
        </authorList>
    </citation>
    <scope>NUCLEOTIDE SEQUENCE [LARGE SCALE GENOMIC DNA]</scope>
    <source>
        <strain evidence="4">cv. PFS-1207/04</strain>
        <strain evidence="3">PFS-1207/04</strain>
    </source>
</reference>
<reference evidence="2" key="1">
    <citation type="submission" date="2019-12" db="EMBL/GenBank/DDBJ databases">
        <title>Genome sequencing and annotation of Brassica cretica.</title>
        <authorList>
            <person name="Studholme D.J."/>
            <person name="Sarris P.F."/>
        </authorList>
    </citation>
    <scope>NUCLEOTIDE SEQUENCE</scope>
    <source>
        <strain evidence="2">PFS-102/07</strain>
        <tissue evidence="2">Leaf</tissue>
    </source>
</reference>